<dbReference type="Pfam" id="PF00646">
    <property type="entry name" value="F-box"/>
    <property type="match status" value="1"/>
</dbReference>
<dbReference type="Pfam" id="PF08387">
    <property type="entry name" value="FBD"/>
    <property type="match status" value="1"/>
</dbReference>
<dbReference type="SMART" id="SM00579">
    <property type="entry name" value="FBD"/>
    <property type="match status" value="1"/>
</dbReference>
<feature type="domain" description="FBD" evidence="1">
    <location>
        <begin position="361"/>
        <end position="434"/>
    </location>
</feature>
<dbReference type="SUPFAM" id="SSF52047">
    <property type="entry name" value="RNI-like"/>
    <property type="match status" value="1"/>
</dbReference>
<dbReference type="Proteomes" id="UP001152523">
    <property type="component" value="Unassembled WGS sequence"/>
</dbReference>
<dbReference type="InterPro" id="IPR006566">
    <property type="entry name" value="FBD"/>
</dbReference>
<dbReference type="SUPFAM" id="SSF81383">
    <property type="entry name" value="F-box domain"/>
    <property type="match status" value="1"/>
</dbReference>
<proteinExistence type="predicted"/>
<dbReference type="InterPro" id="IPR055411">
    <property type="entry name" value="LRR_FXL15/At3g58940/PEG3-like"/>
</dbReference>
<evidence type="ECO:0000313" key="3">
    <source>
        <dbReference type="Proteomes" id="UP001152523"/>
    </source>
</evidence>
<dbReference type="AlphaFoldDB" id="A0AAV0GI65"/>
<dbReference type="InterPro" id="IPR036047">
    <property type="entry name" value="F-box-like_dom_sf"/>
</dbReference>
<gene>
    <name evidence="2" type="ORF">CEPIT_LOCUS43833</name>
</gene>
<dbReference type="PANTHER" id="PTHR31639:SF310">
    <property type="entry name" value="F-BOX DOMAIN-CONTAINING PROTEIN"/>
    <property type="match status" value="1"/>
</dbReference>
<dbReference type="Pfam" id="PF24758">
    <property type="entry name" value="LRR_At5g56370"/>
    <property type="match status" value="1"/>
</dbReference>
<protein>
    <recommendedName>
        <fullName evidence="1">FBD domain-containing protein</fullName>
    </recommendedName>
</protein>
<dbReference type="InterPro" id="IPR001810">
    <property type="entry name" value="F-box_dom"/>
</dbReference>
<dbReference type="CDD" id="cd22160">
    <property type="entry name" value="F-box_AtFBL13-like"/>
    <property type="match status" value="1"/>
</dbReference>
<evidence type="ECO:0000259" key="1">
    <source>
        <dbReference type="SMART" id="SM00579"/>
    </source>
</evidence>
<reference evidence="2" key="1">
    <citation type="submission" date="2022-07" db="EMBL/GenBank/DDBJ databases">
        <authorList>
            <person name="Macas J."/>
            <person name="Novak P."/>
            <person name="Neumann P."/>
        </authorList>
    </citation>
    <scope>NUCLEOTIDE SEQUENCE</scope>
</reference>
<dbReference type="InterPro" id="IPR032675">
    <property type="entry name" value="LRR_dom_sf"/>
</dbReference>
<organism evidence="2 3">
    <name type="scientific">Cuscuta epithymum</name>
    <dbReference type="NCBI Taxonomy" id="186058"/>
    <lineage>
        <taxon>Eukaryota</taxon>
        <taxon>Viridiplantae</taxon>
        <taxon>Streptophyta</taxon>
        <taxon>Embryophyta</taxon>
        <taxon>Tracheophyta</taxon>
        <taxon>Spermatophyta</taxon>
        <taxon>Magnoliopsida</taxon>
        <taxon>eudicotyledons</taxon>
        <taxon>Gunneridae</taxon>
        <taxon>Pentapetalae</taxon>
        <taxon>asterids</taxon>
        <taxon>lamiids</taxon>
        <taxon>Solanales</taxon>
        <taxon>Convolvulaceae</taxon>
        <taxon>Cuscuteae</taxon>
        <taxon>Cuscuta</taxon>
        <taxon>Cuscuta subgen. Cuscuta</taxon>
    </lineage>
</organism>
<dbReference type="EMBL" id="CAMAPF010001134">
    <property type="protein sequence ID" value="CAH9147556.1"/>
    <property type="molecule type" value="Genomic_DNA"/>
</dbReference>
<accession>A0AAV0GI65</accession>
<name>A0AAV0GI65_9ASTE</name>
<evidence type="ECO:0000313" key="2">
    <source>
        <dbReference type="EMBL" id="CAH9147556.1"/>
    </source>
</evidence>
<dbReference type="InterPro" id="IPR053781">
    <property type="entry name" value="F-box_AtFBL13-like"/>
</dbReference>
<comment type="caution">
    <text evidence="2">The sequence shown here is derived from an EMBL/GenBank/DDBJ whole genome shotgun (WGS) entry which is preliminary data.</text>
</comment>
<dbReference type="Gene3D" id="1.20.1280.50">
    <property type="match status" value="1"/>
</dbReference>
<dbReference type="PANTHER" id="PTHR31639">
    <property type="entry name" value="F-BOX PROTEIN-LIKE"/>
    <property type="match status" value="1"/>
</dbReference>
<sequence length="434" mass="49737">MPLKEKYCDTLMKRNDHQDIISNLPDSLRETILNYLPLQDAVRTSVLSSKWMYTWTKIPHLYFDGAIWPESSGGDQLELQNECVRRIFHVLLQHEGPITTLYLSIPDLEIYSEIDNLMFLLSNSDVEELTLLFWSGHYKLPSTFFKCQRLKSLCLYCCLVHPPSDFIGFSQLLTIDMYNVAIGSQQLESLIACCPLLEHLKLENFSEYEALEIQAPKLKYFKFIGELKYVCFKSTPLLEEVVILNDSHIQIVEESSLCRESNLIALFGSLPALSVLHFDTHFIQFSATSEVLKRPSLTAVHLNTLKLEGICLEKMGEMTGVLFIVRISPNLQDITIRLFNFTVAADQNPSLESLNVKEYLDSTLDHLRRVELKGFTGTRNQMALAKLLLIKSPRLKKMIIQPNVQFCDETKGFMILKELIRLPRPSTSAEIIYG</sequence>
<keyword evidence="3" id="KW-1185">Reference proteome</keyword>
<dbReference type="Gene3D" id="3.80.10.10">
    <property type="entry name" value="Ribonuclease Inhibitor"/>
    <property type="match status" value="1"/>
</dbReference>